<evidence type="ECO:0000259" key="8">
    <source>
        <dbReference type="PROSITE" id="PS50928"/>
    </source>
</evidence>
<keyword evidence="4 7" id="KW-0812">Transmembrane</keyword>
<dbReference type="AlphaFoldDB" id="A0A1M5ZUP6"/>
<evidence type="ECO:0000256" key="2">
    <source>
        <dbReference type="ARBA" id="ARBA00022448"/>
    </source>
</evidence>
<comment type="subcellular location">
    <subcellularLocation>
        <location evidence="1 7">Cell membrane</location>
        <topology evidence="1 7">Multi-pass membrane protein</topology>
    </subcellularLocation>
</comment>
<feature type="transmembrane region" description="Helical" evidence="7">
    <location>
        <begin position="129"/>
        <end position="158"/>
    </location>
</feature>
<feature type="transmembrane region" description="Helical" evidence="7">
    <location>
        <begin position="224"/>
        <end position="250"/>
    </location>
</feature>
<evidence type="ECO:0000256" key="1">
    <source>
        <dbReference type="ARBA" id="ARBA00004651"/>
    </source>
</evidence>
<dbReference type="Pfam" id="PF00528">
    <property type="entry name" value="BPD_transp_1"/>
    <property type="match status" value="1"/>
</dbReference>
<dbReference type="InterPro" id="IPR045621">
    <property type="entry name" value="BPD_transp_1_N"/>
</dbReference>
<evidence type="ECO:0000256" key="7">
    <source>
        <dbReference type="RuleBase" id="RU363032"/>
    </source>
</evidence>
<dbReference type="PROSITE" id="PS50928">
    <property type="entry name" value="ABC_TM1"/>
    <property type="match status" value="1"/>
</dbReference>
<dbReference type="STRING" id="1121131.SAMN02745229_02719"/>
<dbReference type="Proteomes" id="UP000184278">
    <property type="component" value="Unassembled WGS sequence"/>
</dbReference>
<protein>
    <submittedName>
        <fullName evidence="9">Oligopeptide transport system permease protein</fullName>
    </submittedName>
</protein>
<keyword evidence="10" id="KW-1185">Reference proteome</keyword>
<keyword evidence="6 7" id="KW-0472">Membrane</keyword>
<dbReference type="OrthoDB" id="9806409at2"/>
<reference evidence="10" key="1">
    <citation type="submission" date="2016-11" db="EMBL/GenBank/DDBJ databases">
        <authorList>
            <person name="Varghese N."/>
            <person name="Submissions S."/>
        </authorList>
    </citation>
    <scope>NUCLEOTIDE SEQUENCE [LARGE SCALE GENOMIC DNA]</scope>
    <source>
        <strain evidence="10">DSM 3071</strain>
    </source>
</reference>
<dbReference type="EMBL" id="FQXK01000023">
    <property type="protein sequence ID" value="SHI27984.1"/>
    <property type="molecule type" value="Genomic_DNA"/>
</dbReference>
<evidence type="ECO:0000313" key="10">
    <source>
        <dbReference type="Proteomes" id="UP000184278"/>
    </source>
</evidence>
<dbReference type="GO" id="GO:0005886">
    <property type="term" value="C:plasma membrane"/>
    <property type="evidence" value="ECO:0007669"/>
    <property type="project" value="UniProtKB-SubCell"/>
</dbReference>
<dbReference type="Pfam" id="PF19300">
    <property type="entry name" value="BPD_transp_1_N"/>
    <property type="match status" value="1"/>
</dbReference>
<evidence type="ECO:0000256" key="4">
    <source>
        <dbReference type="ARBA" id="ARBA00022692"/>
    </source>
</evidence>
<keyword evidence="2 7" id="KW-0813">Transport</keyword>
<accession>A0A1M5ZUP6</accession>
<comment type="similarity">
    <text evidence="7">Belongs to the binding-protein-dependent transport system permease family.</text>
</comment>
<dbReference type="SUPFAM" id="SSF161098">
    <property type="entry name" value="MetI-like"/>
    <property type="match status" value="1"/>
</dbReference>
<dbReference type="CDD" id="cd06261">
    <property type="entry name" value="TM_PBP2"/>
    <property type="match status" value="1"/>
</dbReference>
<organism evidence="9 10">
    <name type="scientific">Butyrivibrio fibrisolvens DSM 3071</name>
    <dbReference type="NCBI Taxonomy" id="1121131"/>
    <lineage>
        <taxon>Bacteria</taxon>
        <taxon>Bacillati</taxon>
        <taxon>Bacillota</taxon>
        <taxon>Clostridia</taxon>
        <taxon>Lachnospirales</taxon>
        <taxon>Lachnospiraceae</taxon>
        <taxon>Butyrivibrio</taxon>
    </lineage>
</organism>
<evidence type="ECO:0000313" key="9">
    <source>
        <dbReference type="EMBL" id="SHI27984.1"/>
    </source>
</evidence>
<keyword evidence="3" id="KW-1003">Cell membrane</keyword>
<dbReference type="PANTHER" id="PTHR43163:SF6">
    <property type="entry name" value="DIPEPTIDE TRANSPORT SYSTEM PERMEASE PROTEIN DPPB-RELATED"/>
    <property type="match status" value="1"/>
</dbReference>
<evidence type="ECO:0000256" key="5">
    <source>
        <dbReference type="ARBA" id="ARBA00022989"/>
    </source>
</evidence>
<sequence>MLKYILKRLLVGVVTLFALVTLTFVLVHRMPGSPFEAENLSQSQIEQMEEAYGLNEPEWKQYVIYLENLMHGELGVSYKKNISVNTLISRGAPYTVRVGLIAFGISAVIGISIGIWMSVTKSQIVKNILLAYATMGVSVPAFVIALYLMLLFGVYLGLLPVVGLTSPLHYILPVAAQAFGPVATIARLTKSTYMEATQQDYVIMARAKGLSNFQIMFKHVLRNALIPVITYFGPAIAFTLTGSFVIEQVYSIPGIGREFTNAITNRDYTVILGFSVFIGALIIVANLVVDILCSIVDPRIKLTD</sequence>
<feature type="transmembrane region" description="Helical" evidence="7">
    <location>
        <begin position="170"/>
        <end position="189"/>
    </location>
</feature>
<evidence type="ECO:0000256" key="6">
    <source>
        <dbReference type="ARBA" id="ARBA00023136"/>
    </source>
</evidence>
<gene>
    <name evidence="9" type="ORF">SAMN02745229_02719</name>
</gene>
<feature type="transmembrane region" description="Helical" evidence="7">
    <location>
        <begin position="270"/>
        <end position="293"/>
    </location>
</feature>
<evidence type="ECO:0000256" key="3">
    <source>
        <dbReference type="ARBA" id="ARBA00022475"/>
    </source>
</evidence>
<dbReference type="GeneID" id="89510941"/>
<name>A0A1M5ZUP6_BUTFI</name>
<dbReference type="RefSeq" id="WP_022757713.1">
    <property type="nucleotide sequence ID" value="NZ_FQXK01000023.1"/>
</dbReference>
<keyword evidence="5 7" id="KW-1133">Transmembrane helix</keyword>
<feature type="domain" description="ABC transmembrane type-1" evidence="8">
    <location>
        <begin position="92"/>
        <end position="293"/>
    </location>
</feature>
<dbReference type="Gene3D" id="1.10.3720.10">
    <property type="entry name" value="MetI-like"/>
    <property type="match status" value="1"/>
</dbReference>
<feature type="transmembrane region" description="Helical" evidence="7">
    <location>
        <begin position="94"/>
        <end position="117"/>
    </location>
</feature>
<feature type="transmembrane region" description="Helical" evidence="7">
    <location>
        <begin position="9"/>
        <end position="27"/>
    </location>
</feature>
<dbReference type="PANTHER" id="PTHR43163">
    <property type="entry name" value="DIPEPTIDE TRANSPORT SYSTEM PERMEASE PROTEIN DPPB-RELATED"/>
    <property type="match status" value="1"/>
</dbReference>
<dbReference type="InterPro" id="IPR035906">
    <property type="entry name" value="MetI-like_sf"/>
</dbReference>
<dbReference type="InterPro" id="IPR000515">
    <property type="entry name" value="MetI-like"/>
</dbReference>
<dbReference type="GO" id="GO:0055085">
    <property type="term" value="P:transmembrane transport"/>
    <property type="evidence" value="ECO:0007669"/>
    <property type="project" value="InterPro"/>
</dbReference>
<proteinExistence type="inferred from homology"/>